<evidence type="ECO:0000313" key="3">
    <source>
        <dbReference type="Proteomes" id="UP001396334"/>
    </source>
</evidence>
<keyword evidence="3" id="KW-1185">Reference proteome</keyword>
<feature type="region of interest" description="Disordered" evidence="1">
    <location>
        <begin position="74"/>
        <end position="110"/>
    </location>
</feature>
<protein>
    <submittedName>
        <fullName evidence="2">Uncharacterized protein</fullName>
    </submittedName>
</protein>
<feature type="compositionally biased region" description="Basic and acidic residues" evidence="1">
    <location>
        <begin position="100"/>
        <end position="110"/>
    </location>
</feature>
<organism evidence="2 3">
    <name type="scientific">Hibiscus sabdariffa</name>
    <name type="common">roselle</name>
    <dbReference type="NCBI Taxonomy" id="183260"/>
    <lineage>
        <taxon>Eukaryota</taxon>
        <taxon>Viridiplantae</taxon>
        <taxon>Streptophyta</taxon>
        <taxon>Embryophyta</taxon>
        <taxon>Tracheophyta</taxon>
        <taxon>Spermatophyta</taxon>
        <taxon>Magnoliopsida</taxon>
        <taxon>eudicotyledons</taxon>
        <taxon>Gunneridae</taxon>
        <taxon>Pentapetalae</taxon>
        <taxon>rosids</taxon>
        <taxon>malvids</taxon>
        <taxon>Malvales</taxon>
        <taxon>Malvaceae</taxon>
        <taxon>Malvoideae</taxon>
        <taxon>Hibiscus</taxon>
    </lineage>
</organism>
<dbReference type="Proteomes" id="UP001396334">
    <property type="component" value="Unassembled WGS sequence"/>
</dbReference>
<gene>
    <name evidence="2" type="ORF">V6N11_075514</name>
</gene>
<sequence length="219" mass="23393">MVILRRRKPQIRKDLGVETGNGGLSGRASGSSFSALSQLHEHDIIGNDHNGIDVVTDQTRRVLGSTLARGKAITLPHAESSKARDSDEMVLQNEAPSPQKQDDGDRQEHTHKEVAATLSRNTFPIASSEQVTMVDTSLSKGSHVAVQVGASRARERSGRILPFLITGNGGNKGQDSGAGVLKKGVRTKKRDPMSTSRVSLAGLVENLVTELDTAQSNIV</sequence>
<evidence type="ECO:0000313" key="2">
    <source>
        <dbReference type="EMBL" id="KAK9008627.1"/>
    </source>
</evidence>
<dbReference type="EMBL" id="JBBPBN010000026">
    <property type="protein sequence ID" value="KAK9008627.1"/>
    <property type="molecule type" value="Genomic_DNA"/>
</dbReference>
<proteinExistence type="predicted"/>
<comment type="caution">
    <text evidence="2">The sequence shown here is derived from an EMBL/GenBank/DDBJ whole genome shotgun (WGS) entry which is preliminary data.</text>
</comment>
<accession>A0ABR2R6S1</accession>
<reference evidence="2 3" key="1">
    <citation type="journal article" date="2024" name="G3 (Bethesda)">
        <title>Genome assembly of Hibiscus sabdariffa L. provides insights into metabolisms of medicinal natural products.</title>
        <authorList>
            <person name="Kim T."/>
        </authorList>
    </citation>
    <scope>NUCLEOTIDE SEQUENCE [LARGE SCALE GENOMIC DNA]</scope>
    <source>
        <strain evidence="2">TK-2024</strain>
        <tissue evidence="2">Old leaves</tissue>
    </source>
</reference>
<name>A0ABR2R6S1_9ROSI</name>
<evidence type="ECO:0000256" key="1">
    <source>
        <dbReference type="SAM" id="MobiDB-lite"/>
    </source>
</evidence>